<keyword evidence="2" id="KW-0732">Signal</keyword>
<organism evidence="3 4">
    <name type="scientific">Acidisoma silvae</name>
    <dbReference type="NCBI Taxonomy" id="2802396"/>
    <lineage>
        <taxon>Bacteria</taxon>
        <taxon>Pseudomonadati</taxon>
        <taxon>Pseudomonadota</taxon>
        <taxon>Alphaproteobacteria</taxon>
        <taxon>Acetobacterales</taxon>
        <taxon>Acidocellaceae</taxon>
        <taxon>Acidisoma</taxon>
    </lineage>
</organism>
<name>A0A963YQM6_9PROT</name>
<feature type="chain" id="PRO_5037650927" evidence="2">
    <location>
        <begin position="29"/>
        <end position="193"/>
    </location>
</feature>
<dbReference type="AlphaFoldDB" id="A0A963YQM6"/>
<reference evidence="3" key="1">
    <citation type="journal article" date="2021" name="Microorganisms">
        <title>Acidisoma silvae sp. nov. and Acidisomacellulosilytica sp. nov., Two Acidophilic Bacteria Isolated from Decaying Wood, Hydrolyzing Cellulose and Producing Poly-3-hydroxybutyrate.</title>
        <authorList>
            <person name="Mieszkin S."/>
            <person name="Pouder E."/>
            <person name="Uroz S."/>
            <person name="Simon-Colin C."/>
            <person name="Alain K."/>
        </authorList>
    </citation>
    <scope>NUCLEOTIDE SEQUENCE</scope>
    <source>
        <strain evidence="3">HW T2.11</strain>
    </source>
</reference>
<comment type="caution">
    <text evidence="3">The sequence shown here is derived from an EMBL/GenBank/DDBJ whole genome shotgun (WGS) entry which is preliminary data.</text>
</comment>
<evidence type="ECO:0000256" key="2">
    <source>
        <dbReference type="SAM" id="SignalP"/>
    </source>
</evidence>
<keyword evidence="4" id="KW-1185">Reference proteome</keyword>
<feature type="compositionally biased region" description="Pro residues" evidence="1">
    <location>
        <begin position="72"/>
        <end position="81"/>
    </location>
</feature>
<feature type="signal peptide" evidence="2">
    <location>
        <begin position="1"/>
        <end position="28"/>
    </location>
</feature>
<gene>
    <name evidence="3" type="ORF">ASILVAE211_06640</name>
</gene>
<evidence type="ECO:0000313" key="3">
    <source>
        <dbReference type="EMBL" id="MCB8874854.1"/>
    </source>
</evidence>
<evidence type="ECO:0000256" key="1">
    <source>
        <dbReference type="SAM" id="MobiDB-lite"/>
    </source>
</evidence>
<reference evidence="3" key="2">
    <citation type="submission" date="2021-01" db="EMBL/GenBank/DDBJ databases">
        <authorList>
            <person name="Mieszkin S."/>
            <person name="Pouder E."/>
            <person name="Alain K."/>
        </authorList>
    </citation>
    <scope>NUCLEOTIDE SEQUENCE</scope>
    <source>
        <strain evidence="3">HW T2.11</strain>
    </source>
</reference>
<dbReference type="Proteomes" id="UP000708298">
    <property type="component" value="Unassembled WGS sequence"/>
</dbReference>
<dbReference type="InterPro" id="IPR019225">
    <property type="entry name" value="DUF2155"/>
</dbReference>
<feature type="compositionally biased region" description="Polar residues" evidence="1">
    <location>
        <begin position="26"/>
        <end position="42"/>
    </location>
</feature>
<dbReference type="RefSeq" id="WP_227320513.1">
    <property type="nucleotide sequence ID" value="NZ_JAESVB010000002.1"/>
</dbReference>
<accession>A0A963YQM6</accession>
<proteinExistence type="predicted"/>
<feature type="region of interest" description="Disordered" evidence="1">
    <location>
        <begin position="26"/>
        <end position="87"/>
    </location>
</feature>
<dbReference type="EMBL" id="JAESVB010000002">
    <property type="protein sequence ID" value="MCB8874854.1"/>
    <property type="molecule type" value="Genomic_DNA"/>
</dbReference>
<dbReference type="Pfam" id="PF09923">
    <property type="entry name" value="DUF2155"/>
    <property type="match status" value="1"/>
</dbReference>
<sequence>MTTTVRHCLVALSACAVLTALPTGSSWAQSQDPSTAAIQGQSLAAPPNTDESKVLGSGAAANTTASGEIAPPVTPPAPEAAPPASTATIPASTSWVAKSQADLIVLDKIYGSAREVTTNVGTPFTERFLTITVLACYVRPPDLAPDAAVFLQVTDTKAPAGTPPKFRGWVFAAEPALSGMTDPATDVSVKGCH</sequence>
<evidence type="ECO:0000313" key="4">
    <source>
        <dbReference type="Proteomes" id="UP000708298"/>
    </source>
</evidence>
<protein>
    <submittedName>
        <fullName evidence="3">DUF2155 domain-containing protein</fullName>
    </submittedName>
</protein>
<feature type="compositionally biased region" description="Low complexity" evidence="1">
    <location>
        <begin position="56"/>
        <end position="71"/>
    </location>
</feature>